<dbReference type="Proteomes" id="UP000000238">
    <property type="component" value="Chromosome"/>
</dbReference>
<name>Q2SH78_HAHCH</name>
<dbReference type="RefSeq" id="WP_011397065.1">
    <property type="nucleotide sequence ID" value="NC_007645.1"/>
</dbReference>
<dbReference type="InterPro" id="IPR052891">
    <property type="entry name" value="DNA-3mA_glycosylase"/>
</dbReference>
<dbReference type="AlphaFoldDB" id="Q2SH78"/>
<evidence type="ECO:0000313" key="2">
    <source>
        <dbReference type="EMBL" id="ABC29996.1"/>
    </source>
</evidence>
<gene>
    <name evidence="2" type="ordered locus">HCH_03236</name>
</gene>
<dbReference type="InterPro" id="IPR011257">
    <property type="entry name" value="DNA_glycosylase"/>
</dbReference>
<dbReference type="OrthoDB" id="9807664at2"/>
<feature type="binding site" evidence="1">
    <location>
        <position position="184"/>
    </location>
    <ligand>
        <name>Zn(2+)</name>
        <dbReference type="ChEBI" id="CHEBI:29105"/>
    </ligand>
</feature>
<keyword evidence="1" id="KW-0862">Zinc</keyword>
<dbReference type="Pfam" id="PF03352">
    <property type="entry name" value="Adenine_glyco"/>
    <property type="match status" value="1"/>
</dbReference>
<proteinExistence type="predicted"/>
<accession>Q2SH78</accession>
<dbReference type="HOGENOM" id="CLU_083758_2_0_6"/>
<dbReference type="eggNOG" id="COG2818">
    <property type="taxonomic scope" value="Bacteria"/>
</dbReference>
<dbReference type="GO" id="GO:0006284">
    <property type="term" value="P:base-excision repair"/>
    <property type="evidence" value="ECO:0007669"/>
    <property type="project" value="InterPro"/>
</dbReference>
<evidence type="ECO:0000256" key="1">
    <source>
        <dbReference type="PIRSR" id="PIRSR605019-1"/>
    </source>
</evidence>
<dbReference type="STRING" id="349521.HCH_03236"/>
<dbReference type="PANTHER" id="PTHR30037:SF4">
    <property type="entry name" value="DNA-3-METHYLADENINE GLYCOSYLASE I"/>
    <property type="match status" value="1"/>
</dbReference>
<organism evidence="2 3">
    <name type="scientific">Hahella chejuensis (strain KCTC 2396)</name>
    <dbReference type="NCBI Taxonomy" id="349521"/>
    <lineage>
        <taxon>Bacteria</taxon>
        <taxon>Pseudomonadati</taxon>
        <taxon>Pseudomonadota</taxon>
        <taxon>Gammaproteobacteria</taxon>
        <taxon>Oceanospirillales</taxon>
        <taxon>Hahellaceae</taxon>
        <taxon>Hahella</taxon>
    </lineage>
</organism>
<feature type="binding site" evidence="1">
    <location>
        <position position="180"/>
    </location>
    <ligand>
        <name>Zn(2+)</name>
        <dbReference type="ChEBI" id="CHEBI:29105"/>
    </ligand>
</feature>
<dbReference type="SUPFAM" id="SSF48150">
    <property type="entry name" value="DNA-glycosylase"/>
    <property type="match status" value="1"/>
</dbReference>
<keyword evidence="1" id="KW-0479">Metal-binding</keyword>
<dbReference type="KEGG" id="hch:HCH_03236"/>
<dbReference type="PANTHER" id="PTHR30037">
    <property type="entry name" value="DNA-3-METHYLADENINE GLYCOSYLASE 1"/>
    <property type="match status" value="1"/>
</dbReference>
<reference evidence="2 3" key="1">
    <citation type="journal article" date="2005" name="Nucleic Acids Res.">
        <title>Genomic blueprint of Hahella chejuensis, a marine microbe producing an algicidal agent.</title>
        <authorList>
            <person name="Jeong H."/>
            <person name="Yim J.H."/>
            <person name="Lee C."/>
            <person name="Choi S.-H."/>
            <person name="Park Y.K."/>
            <person name="Yoon S.H."/>
            <person name="Hur C.-G."/>
            <person name="Kang H.-Y."/>
            <person name="Kim D."/>
            <person name="Lee H.H."/>
            <person name="Park K.H."/>
            <person name="Park S.-H."/>
            <person name="Park H.-S."/>
            <person name="Lee H.K."/>
            <person name="Oh T.K."/>
            <person name="Kim J.F."/>
        </authorList>
    </citation>
    <scope>NUCLEOTIDE SEQUENCE [LARGE SCALE GENOMIC DNA]</scope>
    <source>
        <strain evidence="2 3">KCTC 2396</strain>
    </source>
</reference>
<sequence>MSVTIESAESKPRCSWSQTPDFHAYHDNEWGFPVRDDFRLFEKLCLESFQSGLSWRLILAKRENFRAAFHHFDFNKIAAFTEEDVNRLLKDEGIVRHRGKIEAVINNAKCAQALVEIEGSLATFIWRFEPAHDQRQKPQTASTSPESVALSKALKKMGWKFVGPTTVFAFMQAMGLINDHTEECAIRAEVERSREVFQRP</sequence>
<feature type="binding site" evidence="1">
    <location>
        <position position="26"/>
    </location>
    <ligand>
        <name>Zn(2+)</name>
        <dbReference type="ChEBI" id="CHEBI:29105"/>
    </ligand>
</feature>
<evidence type="ECO:0000313" key="3">
    <source>
        <dbReference type="Proteomes" id="UP000000238"/>
    </source>
</evidence>
<dbReference type="InterPro" id="IPR005019">
    <property type="entry name" value="Adenine_glyco"/>
</dbReference>
<protein>
    <submittedName>
        <fullName evidence="2">3-methyladenine DNA glycosylase</fullName>
    </submittedName>
</protein>
<dbReference type="Gene3D" id="1.10.340.30">
    <property type="entry name" value="Hypothetical protein, domain 2"/>
    <property type="match status" value="1"/>
</dbReference>
<dbReference type="GO" id="GO:0046872">
    <property type="term" value="F:metal ion binding"/>
    <property type="evidence" value="ECO:0007669"/>
    <property type="project" value="UniProtKB-KW"/>
</dbReference>
<feature type="binding site" evidence="1">
    <location>
        <position position="14"/>
    </location>
    <ligand>
        <name>Zn(2+)</name>
        <dbReference type="ChEBI" id="CHEBI:29105"/>
    </ligand>
</feature>
<dbReference type="EMBL" id="CP000155">
    <property type="protein sequence ID" value="ABC29996.1"/>
    <property type="molecule type" value="Genomic_DNA"/>
</dbReference>
<dbReference type="GO" id="GO:0008725">
    <property type="term" value="F:DNA-3-methyladenine glycosylase activity"/>
    <property type="evidence" value="ECO:0007669"/>
    <property type="project" value="InterPro"/>
</dbReference>
<keyword evidence="3" id="KW-1185">Reference proteome</keyword>